<gene>
    <name evidence="2" type="ORF">GHK86_04180</name>
</gene>
<evidence type="ECO:0000313" key="2">
    <source>
        <dbReference type="EMBL" id="MST31925.1"/>
    </source>
</evidence>
<name>A0ABW9QQW4_9ACTN</name>
<sequence length="250" mass="25483">MGEGGGPQEQPPCRRPSRPAALGRLDLVGADEDRLQAVPRAQGAAPVEGLPAPGDPSLAEKVQQAAGKVIGTGRPLGGEEGEGVAGEQHGEPVGRPEPRPQAPDHLDVVAGGAGGGQHALAQAEQAHGTQQVVQGGERGEVLLDRGGAAEQIPAGVVVLDLAQHRVRQATARSQLHAVDGQVEQEADRGRHRTGGPLDEQIGAGQVEAVAPGTRPTPQVVVMGVPGVGHTAAGRTPGAWYYRVTPRPTSS</sequence>
<evidence type="ECO:0000313" key="3">
    <source>
        <dbReference type="Proteomes" id="UP000437736"/>
    </source>
</evidence>
<protein>
    <submittedName>
        <fullName evidence="2">Uncharacterized protein</fullName>
    </submittedName>
</protein>
<accession>A0ABW9QQW4</accession>
<reference evidence="2 3" key="1">
    <citation type="submission" date="2019-11" db="EMBL/GenBank/DDBJ databases">
        <title>Acidiferrimicrobium australis gen. nov., sp. nov., an acidophilic and obligately heterotrophic, member of the Actinobacteria that catalyses dissimilatory oxido- reduction of iron isolated from metal-rich acidic water in Chile.</title>
        <authorList>
            <person name="Gonzalez D."/>
            <person name="Huber K."/>
            <person name="Hedrich S."/>
            <person name="Rojas-Villalobos C."/>
            <person name="Quatrini R."/>
            <person name="Dinamarca M.A."/>
            <person name="Schwarz A."/>
            <person name="Canales C."/>
            <person name="Nancucheo I."/>
        </authorList>
    </citation>
    <scope>NUCLEOTIDE SEQUENCE [LARGE SCALE GENOMIC DNA]</scope>
    <source>
        <strain evidence="2 3">USS-CCA1</strain>
    </source>
</reference>
<feature type="region of interest" description="Disordered" evidence="1">
    <location>
        <begin position="174"/>
        <end position="199"/>
    </location>
</feature>
<keyword evidence="3" id="KW-1185">Reference proteome</keyword>
<feature type="compositionally biased region" description="Basic and acidic residues" evidence="1">
    <location>
        <begin position="88"/>
        <end position="107"/>
    </location>
</feature>
<feature type="compositionally biased region" description="Low complexity" evidence="1">
    <location>
        <begin position="118"/>
        <end position="128"/>
    </location>
</feature>
<dbReference type="EMBL" id="WJHE01000175">
    <property type="protein sequence ID" value="MST31925.1"/>
    <property type="molecule type" value="Genomic_DNA"/>
</dbReference>
<dbReference type="Proteomes" id="UP000437736">
    <property type="component" value="Unassembled WGS sequence"/>
</dbReference>
<feature type="region of interest" description="Disordered" evidence="1">
    <location>
        <begin position="1"/>
        <end position="133"/>
    </location>
</feature>
<evidence type="ECO:0000256" key="1">
    <source>
        <dbReference type="SAM" id="MobiDB-lite"/>
    </source>
</evidence>
<proteinExistence type="predicted"/>
<comment type="caution">
    <text evidence="2">The sequence shown here is derived from an EMBL/GenBank/DDBJ whole genome shotgun (WGS) entry which is preliminary data.</text>
</comment>
<organism evidence="2 3">
    <name type="scientific">Acidiferrimicrobium australe</name>
    <dbReference type="NCBI Taxonomy" id="2664430"/>
    <lineage>
        <taxon>Bacteria</taxon>
        <taxon>Bacillati</taxon>
        <taxon>Actinomycetota</taxon>
        <taxon>Acidimicrobiia</taxon>
        <taxon>Acidimicrobiales</taxon>
        <taxon>Acidimicrobiaceae</taxon>
        <taxon>Acidiferrimicrobium</taxon>
    </lineage>
</organism>